<name>A0A286UKE0_9AGAM</name>
<dbReference type="OrthoDB" id="21502at2759"/>
<dbReference type="SUPFAM" id="SSF48239">
    <property type="entry name" value="Terpenoid cyclases/Protein prenyltransferases"/>
    <property type="match status" value="2"/>
</dbReference>
<dbReference type="PANTHER" id="PTHR11764:SF20">
    <property type="entry name" value="LANOSTEROL SYNTHASE"/>
    <property type="match status" value="1"/>
</dbReference>
<dbReference type="EMBL" id="NBII01000004">
    <property type="protein sequence ID" value="PAV20081.1"/>
    <property type="molecule type" value="Genomic_DNA"/>
</dbReference>
<dbReference type="CDD" id="cd03426">
    <property type="entry name" value="NUDIX_CoAse_Nudt7"/>
    <property type="match status" value="1"/>
</dbReference>
<proteinExistence type="inferred from homology"/>
<dbReference type="InterPro" id="IPR000086">
    <property type="entry name" value="NUDIX_hydrolase_dom"/>
</dbReference>
<evidence type="ECO:0000259" key="7">
    <source>
        <dbReference type="PROSITE" id="PS51462"/>
    </source>
</evidence>
<dbReference type="InterPro" id="IPR008930">
    <property type="entry name" value="Terpenoid_cyclase/PrenylTrfase"/>
</dbReference>
<evidence type="ECO:0000313" key="9">
    <source>
        <dbReference type="Proteomes" id="UP000217199"/>
    </source>
</evidence>
<reference evidence="8 9" key="1">
    <citation type="journal article" date="2017" name="Mol. Ecol.">
        <title>Comparative and population genomic landscape of Phellinus noxius: A hypervariable fungus causing root rot in trees.</title>
        <authorList>
            <person name="Chung C.L."/>
            <person name="Lee T.J."/>
            <person name="Akiba M."/>
            <person name="Lee H.H."/>
            <person name="Kuo T.H."/>
            <person name="Liu D."/>
            <person name="Ke H.M."/>
            <person name="Yokoi T."/>
            <person name="Roa M.B."/>
            <person name="Lu M.J."/>
            <person name="Chang Y.Y."/>
            <person name="Ann P.J."/>
            <person name="Tsai J.N."/>
            <person name="Chen C.Y."/>
            <person name="Tzean S.S."/>
            <person name="Ota Y."/>
            <person name="Hattori T."/>
            <person name="Sahashi N."/>
            <person name="Liou R.F."/>
            <person name="Kikuchi T."/>
            <person name="Tsai I.J."/>
        </authorList>
    </citation>
    <scope>NUCLEOTIDE SEQUENCE [LARGE SCALE GENOMIC DNA]</scope>
    <source>
        <strain evidence="8 9">FFPRI411160</strain>
    </source>
</reference>
<accession>A0A286UKE0</accession>
<protein>
    <submittedName>
        <fullName evidence="8">Terpene synthase</fullName>
    </submittedName>
</protein>
<dbReference type="GO" id="GO:0016104">
    <property type="term" value="P:triterpenoid biosynthetic process"/>
    <property type="evidence" value="ECO:0007669"/>
    <property type="project" value="InterPro"/>
</dbReference>
<dbReference type="FunFam" id="1.50.10.20:FF:000003">
    <property type="entry name" value="Terpene cyclase/mutase family member"/>
    <property type="match status" value="1"/>
</dbReference>
<dbReference type="PROSITE" id="PS51462">
    <property type="entry name" value="NUDIX"/>
    <property type="match status" value="1"/>
</dbReference>
<keyword evidence="2" id="KW-0444">Lipid biosynthesis</keyword>
<dbReference type="GO" id="GO:0000250">
    <property type="term" value="F:lanosterol synthase activity"/>
    <property type="evidence" value="ECO:0007669"/>
    <property type="project" value="UniProtKB-ARBA"/>
</dbReference>
<evidence type="ECO:0000256" key="6">
    <source>
        <dbReference type="ARBA" id="ARBA00023235"/>
    </source>
</evidence>
<evidence type="ECO:0000256" key="3">
    <source>
        <dbReference type="ARBA" id="ARBA00022737"/>
    </source>
</evidence>
<evidence type="ECO:0000256" key="5">
    <source>
        <dbReference type="ARBA" id="ARBA00023098"/>
    </source>
</evidence>
<dbReference type="InterPro" id="IPR032697">
    <property type="entry name" value="SQ_cyclase_N"/>
</dbReference>
<dbReference type="InterPro" id="IPR018333">
    <property type="entry name" value="Squalene_cyclase"/>
</dbReference>
<dbReference type="AlphaFoldDB" id="A0A286UKE0"/>
<keyword evidence="6" id="KW-0413">Isomerase</keyword>
<dbReference type="PANTHER" id="PTHR11764">
    <property type="entry name" value="TERPENE CYCLASE/MUTASE FAMILY MEMBER"/>
    <property type="match status" value="1"/>
</dbReference>
<dbReference type="GO" id="GO:0005811">
    <property type="term" value="C:lipid droplet"/>
    <property type="evidence" value="ECO:0007669"/>
    <property type="project" value="InterPro"/>
</dbReference>
<dbReference type="Gene3D" id="6.20.120.20">
    <property type="match status" value="1"/>
</dbReference>
<dbReference type="NCBIfam" id="TIGR01787">
    <property type="entry name" value="squalene_cyclas"/>
    <property type="match status" value="1"/>
</dbReference>
<dbReference type="Gene3D" id="1.50.10.20">
    <property type="match status" value="2"/>
</dbReference>
<dbReference type="CDD" id="cd02892">
    <property type="entry name" value="SQCY_1"/>
    <property type="match status" value="1"/>
</dbReference>
<dbReference type="STRING" id="2282107.A0A286UKE0"/>
<sequence>MWEPLDLPENGDGYFTDLTRWRLNAWDNGRHTWDYLQTDEECKNRPQTVLDKVMLGLPANLPPLPAAKTPLEAARNGYSFLKHIQAPDGHWPCEYDGPMFLTPGLVIGSYVTKMEIKKEERLELIRYLFRKAHKEDGGWGLHFEGVSTVFGTGLNYTALRILGVPADHPVMVKARGTLHKLGGVLRSPQWGKFWLSILNVYDWEGNNSLLPELWLLPEWLPIHPHRWWIHSRNVFIAMSFLYSQRFKAPEDDLILSLRQELYVEDYYTIDWPAHRNDVAPIDLYAPHSAVMDFLFGILGIYEPCAIPPLRKMATEKLYDLIVKEDENTSYQDLGPVNKMMNLVARAFVEGPESEAYAQHKIKRRDFMWIGPNGMSMGGTNGVQLWDIAFIVQALVESGLAEEEENRESLLKALHWLDESQIQENPKHFESAYRHRTKGAWPFSTKEQGYTVSDCTGEGLKAVIYLQEHLPFTPKLVSKERLCDAVDTMLSLQNSSGGFASYELVRGPKWLEWINPAEVFGNIMIEYEYPECTTSVITALAIFRKHYPDYRSADIEKTIKHAVKYLHDAQRPEGGWFGCWGICFTYATQFALESLSLVGETYATSERVRKACQFLIEHQKEDGGWGESYKACMTGKWVDHEQTQVVMTSWATMALMYAQYPEPEPIERAVKMVMSRQLPDGSWAQEAIEGVFNKSCAIVYPNFKNALNITLSKSEKGSTPDTKKHSGSWISNEQHAAVLIPLANVNDVPGILLEVRGALRTHAGEVSFPGGRVDDIDESYIAAALREASEEIALPPEQVEILGALGPPQLSLNGLRVWPYVGFVHRDLPKTQTNNNLEMVIKENSNDPLPSIYLVESTKNGKAVNRDGVPWATETGIDEVGGGIGGKLEVWGLTGWYINVLMRALGILE</sequence>
<comment type="similarity">
    <text evidence="1">Belongs to the terpene cyclase/mutase family.</text>
</comment>
<gene>
    <name evidence="8" type="ORF">PNOK_0501500</name>
</gene>
<feature type="domain" description="Nudix hydrolase" evidence="7">
    <location>
        <begin position="732"/>
        <end position="873"/>
    </location>
</feature>
<dbReference type="InterPro" id="IPR032696">
    <property type="entry name" value="SQ_cyclase_C"/>
</dbReference>
<dbReference type="FunFam" id="1.50.10.20:FF:000002">
    <property type="entry name" value="Terpene cyclase/mutase family member"/>
    <property type="match status" value="1"/>
</dbReference>
<dbReference type="Pfam" id="PF00293">
    <property type="entry name" value="NUDIX"/>
    <property type="match status" value="1"/>
</dbReference>
<comment type="caution">
    <text evidence="8">The sequence shown here is derived from an EMBL/GenBank/DDBJ whole genome shotgun (WGS) entry which is preliminary data.</text>
</comment>
<dbReference type="InParanoid" id="A0A286UKE0"/>
<evidence type="ECO:0000256" key="2">
    <source>
        <dbReference type="ARBA" id="ARBA00022516"/>
    </source>
</evidence>
<dbReference type="Proteomes" id="UP000217199">
    <property type="component" value="Unassembled WGS sequence"/>
</dbReference>
<dbReference type="FunCoup" id="A0A286UKE0">
    <property type="interactions" value="80"/>
</dbReference>
<evidence type="ECO:0000256" key="4">
    <source>
        <dbReference type="ARBA" id="ARBA00022955"/>
    </source>
</evidence>
<dbReference type="SFLD" id="SFLDG01016">
    <property type="entry name" value="Prenyltransferase_Like_2"/>
    <property type="match status" value="1"/>
</dbReference>
<dbReference type="GO" id="GO:0010945">
    <property type="term" value="F:coenzyme A diphosphatase activity"/>
    <property type="evidence" value="ECO:0007669"/>
    <property type="project" value="InterPro"/>
</dbReference>
<keyword evidence="4" id="KW-0752">Steroid biosynthesis</keyword>
<keyword evidence="3" id="KW-0677">Repeat</keyword>
<organism evidence="8 9">
    <name type="scientific">Pyrrhoderma noxium</name>
    <dbReference type="NCBI Taxonomy" id="2282107"/>
    <lineage>
        <taxon>Eukaryota</taxon>
        <taxon>Fungi</taxon>
        <taxon>Dikarya</taxon>
        <taxon>Basidiomycota</taxon>
        <taxon>Agaricomycotina</taxon>
        <taxon>Agaricomycetes</taxon>
        <taxon>Hymenochaetales</taxon>
        <taxon>Hymenochaetaceae</taxon>
        <taxon>Pyrrhoderma</taxon>
    </lineage>
</organism>
<evidence type="ECO:0000256" key="1">
    <source>
        <dbReference type="ARBA" id="ARBA00009755"/>
    </source>
</evidence>
<keyword evidence="9" id="KW-1185">Reference proteome</keyword>
<evidence type="ECO:0000313" key="8">
    <source>
        <dbReference type="EMBL" id="PAV20081.1"/>
    </source>
</evidence>
<dbReference type="SUPFAM" id="SSF55811">
    <property type="entry name" value="Nudix"/>
    <property type="match status" value="1"/>
</dbReference>
<dbReference type="Pfam" id="PF13249">
    <property type="entry name" value="SQHop_cyclase_N"/>
    <property type="match status" value="1"/>
</dbReference>
<keyword evidence="5" id="KW-0443">Lipid metabolism</keyword>
<dbReference type="Pfam" id="PF13243">
    <property type="entry name" value="SQHop_cyclase_C"/>
    <property type="match status" value="1"/>
</dbReference>
<dbReference type="Gene3D" id="3.90.79.10">
    <property type="entry name" value="Nucleoside Triphosphate Pyrophosphohydrolase"/>
    <property type="match status" value="1"/>
</dbReference>
<dbReference type="InterPro" id="IPR045121">
    <property type="entry name" value="CoAse"/>
</dbReference>
<dbReference type="GO" id="GO:0006696">
    <property type="term" value="P:ergosterol biosynthetic process"/>
    <property type="evidence" value="ECO:0007669"/>
    <property type="project" value="TreeGrafter"/>
</dbReference>
<dbReference type="InterPro" id="IPR015797">
    <property type="entry name" value="NUDIX_hydrolase-like_dom_sf"/>
</dbReference>